<dbReference type="Gene3D" id="2.60.120.200">
    <property type="match status" value="1"/>
</dbReference>
<dbReference type="RefSeq" id="WP_310428310.1">
    <property type="nucleotide sequence ID" value="NZ_JAVDYC010000001.1"/>
</dbReference>
<sequence length="488" mass="50714">MSLHPIAGRTRLVAATRRATLTAVLAVAALVLPETPSARTAPAVRPAAAAVAGGASGSASGSASGGAEGVLDGTVTRTAHGWTASSVAGPVTLRRVSGVSGPFSATTAMEISRAGGTGDWAMALAPLRNPTTFFTVGRTYRMQAWVRDLRGARRPIGMLLANGNYEHRPADAAVYGEYTDTGWHLITRTFAATAAGRADTAVYLSLPGSGAFRFQVTGLTVREHVAAVPARAPVKPTRTISFAGRAGTAPSAATWNHETGGNGWGNRELQTYTAGTANSAVDGTGRLVITARRQTTKGTDGITRDFTSARLTTAGKVTIKPRSYVESAIVAPVGAGVWPAFWLVGADVKKVGWPASGELDILEGAGATPTIAHHGMHMAKIGDPRTDMPYGWGEAGGTVDLGVPLDARAHRYGVYFDEHVVRFYIDRKPTMTFWASDAAASGRTWPFGKSAFIVLNVAIAASADPARSAAVRTMTVGDIGVYEGGVPF</sequence>
<dbReference type="Pfam" id="PF26113">
    <property type="entry name" value="GH16_XgeA"/>
    <property type="match status" value="1"/>
</dbReference>
<feature type="domain" description="GH16" evidence="2">
    <location>
        <begin position="228"/>
        <end position="487"/>
    </location>
</feature>
<dbReference type="PANTHER" id="PTHR10963:SF55">
    <property type="entry name" value="GLYCOSIDE HYDROLASE FAMILY 16 PROTEIN"/>
    <property type="match status" value="1"/>
</dbReference>
<evidence type="ECO:0000259" key="2">
    <source>
        <dbReference type="PROSITE" id="PS51762"/>
    </source>
</evidence>
<dbReference type="GO" id="GO:0004553">
    <property type="term" value="F:hydrolase activity, hydrolyzing O-glycosyl compounds"/>
    <property type="evidence" value="ECO:0007669"/>
    <property type="project" value="InterPro"/>
</dbReference>
<dbReference type="PANTHER" id="PTHR10963">
    <property type="entry name" value="GLYCOSYL HYDROLASE-RELATED"/>
    <property type="match status" value="1"/>
</dbReference>
<dbReference type="InterPro" id="IPR013320">
    <property type="entry name" value="ConA-like_dom_sf"/>
</dbReference>
<keyword evidence="4" id="KW-1185">Reference proteome</keyword>
<evidence type="ECO:0000313" key="4">
    <source>
        <dbReference type="Proteomes" id="UP001183629"/>
    </source>
</evidence>
<name>A0AAE3ZXK4_9ACTN</name>
<dbReference type="CDD" id="cd08023">
    <property type="entry name" value="GH16_laminarinase_like"/>
    <property type="match status" value="1"/>
</dbReference>
<dbReference type="GO" id="GO:0005975">
    <property type="term" value="P:carbohydrate metabolic process"/>
    <property type="evidence" value="ECO:0007669"/>
    <property type="project" value="InterPro"/>
</dbReference>
<dbReference type="Gene3D" id="2.60.120.260">
    <property type="entry name" value="Galactose-binding domain-like"/>
    <property type="match status" value="1"/>
</dbReference>
<dbReference type="AlphaFoldDB" id="A0AAE3ZXK4"/>
<dbReference type="SUPFAM" id="SSF49899">
    <property type="entry name" value="Concanavalin A-like lectins/glucanases"/>
    <property type="match status" value="1"/>
</dbReference>
<organism evidence="3 4">
    <name type="scientific">Catenuloplanes niger</name>
    <dbReference type="NCBI Taxonomy" id="587534"/>
    <lineage>
        <taxon>Bacteria</taxon>
        <taxon>Bacillati</taxon>
        <taxon>Actinomycetota</taxon>
        <taxon>Actinomycetes</taxon>
        <taxon>Micromonosporales</taxon>
        <taxon>Micromonosporaceae</taxon>
        <taxon>Catenuloplanes</taxon>
    </lineage>
</organism>
<evidence type="ECO:0000313" key="3">
    <source>
        <dbReference type="EMBL" id="MDR7327736.1"/>
    </source>
</evidence>
<dbReference type="EMBL" id="JAVDYC010000001">
    <property type="protein sequence ID" value="MDR7327736.1"/>
    <property type="molecule type" value="Genomic_DNA"/>
</dbReference>
<evidence type="ECO:0000256" key="1">
    <source>
        <dbReference type="ARBA" id="ARBA00006865"/>
    </source>
</evidence>
<dbReference type="PROSITE" id="PS51762">
    <property type="entry name" value="GH16_2"/>
    <property type="match status" value="1"/>
</dbReference>
<comment type="caution">
    <text evidence="3">The sequence shown here is derived from an EMBL/GenBank/DDBJ whole genome shotgun (WGS) entry which is preliminary data.</text>
</comment>
<reference evidence="3 4" key="1">
    <citation type="submission" date="2023-07" db="EMBL/GenBank/DDBJ databases">
        <title>Sequencing the genomes of 1000 actinobacteria strains.</title>
        <authorList>
            <person name="Klenk H.-P."/>
        </authorList>
    </citation>
    <scope>NUCLEOTIDE SEQUENCE [LARGE SCALE GENOMIC DNA]</scope>
    <source>
        <strain evidence="3 4">DSM 44711</strain>
    </source>
</reference>
<gene>
    <name evidence="3" type="ORF">J2S44_007986</name>
</gene>
<comment type="similarity">
    <text evidence="1">Belongs to the glycosyl hydrolase 16 family.</text>
</comment>
<protein>
    <submittedName>
        <fullName evidence="3">Beta-glucanase (GH16 family)</fullName>
    </submittedName>
</protein>
<accession>A0AAE3ZXK4</accession>
<dbReference type="Proteomes" id="UP001183629">
    <property type="component" value="Unassembled WGS sequence"/>
</dbReference>
<dbReference type="InterPro" id="IPR050546">
    <property type="entry name" value="Glycosyl_Hydrlase_16"/>
</dbReference>
<proteinExistence type="inferred from homology"/>
<dbReference type="InterPro" id="IPR000757">
    <property type="entry name" value="Beta-glucanase-like"/>
</dbReference>